<protein>
    <submittedName>
        <fullName evidence="2">Uncharacterized protein</fullName>
    </submittedName>
</protein>
<keyword evidence="1" id="KW-1133">Transmembrane helix</keyword>
<comment type="caution">
    <text evidence="2">The sequence shown here is derived from an EMBL/GenBank/DDBJ whole genome shotgun (WGS) entry which is preliminary data.</text>
</comment>
<accession>A0A9W7GSB2</accession>
<dbReference type="AlphaFoldDB" id="A0A9W7GSB2"/>
<evidence type="ECO:0000313" key="3">
    <source>
        <dbReference type="Proteomes" id="UP001165065"/>
    </source>
</evidence>
<dbReference type="Proteomes" id="UP001165065">
    <property type="component" value="Unassembled WGS sequence"/>
</dbReference>
<reference evidence="3" key="1">
    <citation type="journal article" date="2023" name="Commun. Biol.">
        <title>Genome analysis of Parmales, the sister group of diatoms, reveals the evolutionary specialization of diatoms from phago-mixotrophs to photoautotrophs.</title>
        <authorList>
            <person name="Ban H."/>
            <person name="Sato S."/>
            <person name="Yoshikawa S."/>
            <person name="Yamada K."/>
            <person name="Nakamura Y."/>
            <person name="Ichinomiya M."/>
            <person name="Sato N."/>
            <person name="Blanc-Mathieu R."/>
            <person name="Endo H."/>
            <person name="Kuwata A."/>
            <person name="Ogata H."/>
        </authorList>
    </citation>
    <scope>NUCLEOTIDE SEQUENCE [LARGE SCALE GENOMIC DNA]</scope>
</reference>
<keyword evidence="3" id="KW-1185">Reference proteome</keyword>
<feature type="transmembrane region" description="Helical" evidence="1">
    <location>
        <begin position="103"/>
        <end position="122"/>
    </location>
</feature>
<gene>
    <name evidence="2" type="ORF">TrCOL_g13552</name>
</gene>
<feature type="transmembrane region" description="Helical" evidence="1">
    <location>
        <begin position="20"/>
        <end position="41"/>
    </location>
</feature>
<name>A0A9W7GSB2_9STRA</name>
<sequence>MSSHSSDTINDYKRLYYLDLPFPFIYCPLVFLQLGISLNCFKDSGFPKGYNVPLSYCRRVIVALPLIAGIFDTFENVIALYIINQYESENCNAVSSKAAMMGGVMTLCKWNFLIALPAVYWVHEILLNPKDDEVSFQAALEKFATKGDGGVCGAAGGEEEEVVNEVVNEEDLDMARKFKENKKTIEKLEAKKAKRKARKEKLVR</sequence>
<feature type="transmembrane region" description="Helical" evidence="1">
    <location>
        <begin position="61"/>
        <end position="83"/>
    </location>
</feature>
<keyword evidence="1" id="KW-0812">Transmembrane</keyword>
<dbReference type="EMBL" id="BRYA01000468">
    <property type="protein sequence ID" value="GMI49127.1"/>
    <property type="molecule type" value="Genomic_DNA"/>
</dbReference>
<keyword evidence="1" id="KW-0472">Membrane</keyword>
<evidence type="ECO:0000256" key="1">
    <source>
        <dbReference type="SAM" id="Phobius"/>
    </source>
</evidence>
<proteinExistence type="predicted"/>
<evidence type="ECO:0000313" key="2">
    <source>
        <dbReference type="EMBL" id="GMI49127.1"/>
    </source>
</evidence>
<organism evidence="2 3">
    <name type="scientific">Triparma columacea</name>
    <dbReference type="NCBI Taxonomy" id="722753"/>
    <lineage>
        <taxon>Eukaryota</taxon>
        <taxon>Sar</taxon>
        <taxon>Stramenopiles</taxon>
        <taxon>Ochrophyta</taxon>
        <taxon>Bolidophyceae</taxon>
        <taxon>Parmales</taxon>
        <taxon>Triparmaceae</taxon>
        <taxon>Triparma</taxon>
    </lineage>
</organism>